<feature type="transmembrane region" description="Helical" evidence="1">
    <location>
        <begin position="447"/>
        <end position="471"/>
    </location>
</feature>
<feature type="transmembrane region" description="Helical" evidence="1">
    <location>
        <begin position="177"/>
        <end position="197"/>
    </location>
</feature>
<comment type="caution">
    <text evidence="3">The sequence shown here is derived from an EMBL/GenBank/DDBJ whole genome shotgun (WGS) entry which is preliminary data.</text>
</comment>
<dbReference type="PROSITE" id="PS50006">
    <property type="entry name" value="FHA_DOMAIN"/>
    <property type="match status" value="1"/>
</dbReference>
<dbReference type="Gene3D" id="2.60.200.20">
    <property type="match status" value="1"/>
</dbReference>
<sequence length="497" mass="53761">MEPHPSSLLRLISSADQPCYSLSSLQETVIGRSPDCQILLDSKEYGGVSRRHASLRSSSHSTAQGETLWQICDLGSANGTFVNGQPLQGWYTLTPGDRIALGQNGPQFTFEQRRAVPAPTPPSASSGRDNLEDLSVSQLLPAMSVRRDLLKKGFLIPGIFTVLMVVSLFATVGNPNIFNYLLALYLGCGAFFFIYRLCGQRKPLFVIVFSTLFTMIVLITPILDIFAFFFREGYIGLLLIPLGFALLTIAFIKLFKGKISHAAGWGLSGGSLVVIGLWVLASGDYVAQNLKDPTTGFLNQLISHFFGAGLMEELLKALPVFALFAIGRLLRPPNRERIGVWEPLDGIVLGAASALGFTLVETVGQYVPTIMQQAAQEFGTDAGYIYAIQLLIPRILGSVAGHMAYSGYFGYFIGLSILKSNKRPQILATGYLTASLLHAVWNATPSLAIAFGGLVGNVLQMLVGIAAYVFLTGAILKARQLSPNRAKNFATQMAPPL</sequence>
<dbReference type="PANTHER" id="PTHR23308">
    <property type="entry name" value="NUCLEAR INHIBITOR OF PROTEIN PHOSPHATASE-1"/>
    <property type="match status" value="1"/>
</dbReference>
<dbReference type="InterPro" id="IPR050923">
    <property type="entry name" value="Cell_Proc_Reg/RNA_Proc"/>
</dbReference>
<dbReference type="EMBL" id="PQWO01000013">
    <property type="protein sequence ID" value="PZD71877.1"/>
    <property type="molecule type" value="Genomic_DNA"/>
</dbReference>
<evidence type="ECO:0000256" key="1">
    <source>
        <dbReference type="SAM" id="Phobius"/>
    </source>
</evidence>
<dbReference type="RefSeq" id="WP_110987583.1">
    <property type="nucleotide sequence ID" value="NZ_CAWNWM010000013.1"/>
</dbReference>
<dbReference type="SUPFAM" id="SSF49879">
    <property type="entry name" value="SMAD/FHA domain"/>
    <property type="match status" value="1"/>
</dbReference>
<evidence type="ECO:0000259" key="2">
    <source>
        <dbReference type="PROSITE" id="PS50006"/>
    </source>
</evidence>
<dbReference type="Pfam" id="PF00498">
    <property type="entry name" value="FHA"/>
    <property type="match status" value="1"/>
</dbReference>
<reference evidence="3 4" key="1">
    <citation type="journal article" date="2018" name="Sci. Rep.">
        <title>A novel species of the marine cyanobacterium Acaryochloris with a unique pigment content and lifestyle.</title>
        <authorList>
            <person name="Partensky F."/>
            <person name="Six C."/>
            <person name="Ratin M."/>
            <person name="Garczarek L."/>
            <person name="Vaulot D."/>
            <person name="Probert I."/>
            <person name="Calteau A."/>
            <person name="Gourvil P."/>
            <person name="Marie D."/>
            <person name="Grebert T."/>
            <person name="Bouchier C."/>
            <person name="Le Panse S."/>
            <person name="Gachenot M."/>
            <person name="Rodriguez F."/>
            <person name="Garrido J.L."/>
        </authorList>
    </citation>
    <scope>NUCLEOTIDE SEQUENCE [LARGE SCALE GENOMIC DNA]</scope>
    <source>
        <strain evidence="3 4">RCC1774</strain>
    </source>
</reference>
<dbReference type="Proteomes" id="UP000248857">
    <property type="component" value="Unassembled WGS sequence"/>
</dbReference>
<feature type="transmembrane region" description="Helical" evidence="1">
    <location>
        <begin position="387"/>
        <end position="413"/>
    </location>
</feature>
<dbReference type="OrthoDB" id="9816434at2"/>
<keyword evidence="1" id="KW-1133">Transmembrane helix</keyword>
<keyword evidence="1" id="KW-0812">Transmembrane</keyword>
<name>A0A2W1JT72_9CYAN</name>
<evidence type="ECO:0000313" key="3">
    <source>
        <dbReference type="EMBL" id="PZD71877.1"/>
    </source>
</evidence>
<dbReference type="InterPro" id="IPR026898">
    <property type="entry name" value="PrsW"/>
</dbReference>
<evidence type="ECO:0000313" key="4">
    <source>
        <dbReference type="Proteomes" id="UP000248857"/>
    </source>
</evidence>
<feature type="transmembrane region" description="Helical" evidence="1">
    <location>
        <begin position="234"/>
        <end position="255"/>
    </location>
</feature>
<protein>
    <submittedName>
        <fullName evidence="3">Glycogen accumulation regulator GarA</fullName>
    </submittedName>
</protein>
<dbReference type="SMART" id="SM00240">
    <property type="entry name" value="FHA"/>
    <property type="match status" value="1"/>
</dbReference>
<organism evidence="3 4">
    <name type="scientific">Acaryochloris thomasi RCC1774</name>
    <dbReference type="NCBI Taxonomy" id="1764569"/>
    <lineage>
        <taxon>Bacteria</taxon>
        <taxon>Bacillati</taxon>
        <taxon>Cyanobacteriota</taxon>
        <taxon>Cyanophyceae</taxon>
        <taxon>Acaryochloridales</taxon>
        <taxon>Acaryochloridaceae</taxon>
        <taxon>Acaryochloris</taxon>
        <taxon>Acaryochloris thomasi</taxon>
    </lineage>
</organism>
<dbReference type="InterPro" id="IPR000253">
    <property type="entry name" value="FHA_dom"/>
</dbReference>
<feature type="transmembrane region" description="Helical" evidence="1">
    <location>
        <begin position="204"/>
        <end position="228"/>
    </location>
</feature>
<keyword evidence="1" id="KW-0472">Membrane</keyword>
<dbReference type="GO" id="GO:0008233">
    <property type="term" value="F:peptidase activity"/>
    <property type="evidence" value="ECO:0007669"/>
    <property type="project" value="InterPro"/>
</dbReference>
<accession>A0A2W1JT72</accession>
<keyword evidence="4" id="KW-1185">Reference proteome</keyword>
<dbReference type="AlphaFoldDB" id="A0A2W1JT72"/>
<dbReference type="CDD" id="cd00060">
    <property type="entry name" value="FHA"/>
    <property type="match status" value="1"/>
</dbReference>
<dbReference type="InterPro" id="IPR008984">
    <property type="entry name" value="SMAD_FHA_dom_sf"/>
</dbReference>
<gene>
    <name evidence="3" type="primary">garA_4</name>
    <name evidence="3" type="ORF">C1752_04349</name>
</gene>
<dbReference type="Pfam" id="PF13367">
    <property type="entry name" value="PrsW-protease"/>
    <property type="match status" value="1"/>
</dbReference>
<feature type="transmembrane region" description="Helical" evidence="1">
    <location>
        <begin position="262"/>
        <end position="281"/>
    </location>
</feature>
<feature type="transmembrane region" description="Helical" evidence="1">
    <location>
        <begin position="301"/>
        <end position="326"/>
    </location>
</feature>
<feature type="domain" description="FHA" evidence="2">
    <location>
        <begin position="28"/>
        <end position="87"/>
    </location>
</feature>
<proteinExistence type="predicted"/>
<feature type="transmembrane region" description="Helical" evidence="1">
    <location>
        <begin position="153"/>
        <end position="171"/>
    </location>
</feature>